<keyword evidence="4" id="KW-1185">Reference proteome</keyword>
<dbReference type="RefSeq" id="WP_064719768.1">
    <property type="nucleotide sequence ID" value="NZ_LXEV01000021.1"/>
</dbReference>
<protein>
    <recommendedName>
        <fullName evidence="2">DUF3592 domain-containing protein</fullName>
    </recommendedName>
</protein>
<proteinExistence type="predicted"/>
<feature type="transmembrane region" description="Helical" evidence="1">
    <location>
        <begin position="7"/>
        <end position="26"/>
    </location>
</feature>
<dbReference type="InterPro" id="IPR021994">
    <property type="entry name" value="DUF3592"/>
</dbReference>
<reference evidence="3 4" key="1">
    <citation type="submission" date="2016-04" db="EMBL/GenBank/DDBJ databases">
        <title>ATOL: Assembling a taxonomically balanced genome-scale reconstruction of the evolutionary history of the Enterobacteriaceae.</title>
        <authorList>
            <person name="Plunkett G.III."/>
            <person name="Neeno-Eckwall E.C."/>
            <person name="Glasner J.D."/>
            <person name="Perna N.T."/>
        </authorList>
    </citation>
    <scope>NUCLEOTIDE SEQUENCE [LARGE SCALE GENOMIC DNA]</scope>
    <source>
        <strain evidence="3 4">ATCC 700826</strain>
    </source>
</reference>
<dbReference type="EMBL" id="LXEV01000021">
    <property type="protein sequence ID" value="OAT47261.1"/>
    <property type="molecule type" value="Genomic_DNA"/>
</dbReference>
<name>A0AAJ3HSY5_PROHU</name>
<gene>
    <name evidence="3" type="ORF">M997_1790</name>
</gene>
<feature type="domain" description="DUF3592" evidence="2">
    <location>
        <begin position="39"/>
        <end position="109"/>
    </location>
</feature>
<evidence type="ECO:0000313" key="3">
    <source>
        <dbReference type="EMBL" id="OAT47261.1"/>
    </source>
</evidence>
<dbReference type="Pfam" id="PF12158">
    <property type="entry name" value="DUF3592"/>
    <property type="match status" value="1"/>
</dbReference>
<evidence type="ECO:0000256" key="1">
    <source>
        <dbReference type="SAM" id="Phobius"/>
    </source>
</evidence>
<keyword evidence="1" id="KW-0812">Transmembrane</keyword>
<organism evidence="3 4">
    <name type="scientific">Proteus hauseri ATCC 700826</name>
    <dbReference type="NCBI Taxonomy" id="1354271"/>
    <lineage>
        <taxon>Bacteria</taxon>
        <taxon>Pseudomonadati</taxon>
        <taxon>Pseudomonadota</taxon>
        <taxon>Gammaproteobacteria</taxon>
        <taxon>Enterobacterales</taxon>
        <taxon>Morganellaceae</taxon>
        <taxon>Proteus</taxon>
    </lineage>
</organism>
<evidence type="ECO:0000313" key="4">
    <source>
        <dbReference type="Proteomes" id="UP000078250"/>
    </source>
</evidence>
<feature type="transmembrane region" description="Helical" evidence="1">
    <location>
        <begin position="116"/>
        <end position="136"/>
    </location>
</feature>
<evidence type="ECO:0000259" key="2">
    <source>
        <dbReference type="Pfam" id="PF12158"/>
    </source>
</evidence>
<accession>A0AAJ3HSY5</accession>
<dbReference type="Proteomes" id="UP000078250">
    <property type="component" value="Unassembled WGS sequence"/>
</dbReference>
<keyword evidence="1" id="KW-1133">Transmembrane helix</keyword>
<comment type="caution">
    <text evidence="3">The sequence shown here is derived from an EMBL/GenBank/DDBJ whole genome shotgun (WGS) entry which is preliminary data.</text>
</comment>
<dbReference type="AlphaFoldDB" id="A0AAJ3HSY5"/>
<keyword evidence="1" id="KW-0472">Membrane</keyword>
<sequence length="235" mass="26943">MKKFSFLFYIFSLIGAGIIIIALFVIKSELYLITNGIETTGVVIDISIDRSSNNKETYFPIIQFNTEKNVETTFRSTTGSSGYRNSIGNEVPIIYLPNNPQKASINSFFSLYGPGLILTIFGLIFTSIGLIPLVIIRRKNNKNKRLKREGTPLTVKITDVILNQHVHINRQSPYQIVADHHDKLNNRIIRYKSDYIFFDPSPYINSDLITIYIDKNNPKKYYLDISFLPTLEDSF</sequence>